<feature type="domain" description="DUF4132" evidence="1">
    <location>
        <begin position="406"/>
        <end position="586"/>
    </location>
</feature>
<reference evidence="4" key="1">
    <citation type="journal article" date="2019" name="Int. J. Syst. Evol. Microbiol.">
        <title>The Global Catalogue of Microorganisms (GCM) 10K type strain sequencing project: providing services to taxonomists for standard genome sequencing and annotation.</title>
        <authorList>
            <consortium name="The Broad Institute Genomics Platform"/>
            <consortium name="The Broad Institute Genome Sequencing Center for Infectious Disease"/>
            <person name="Wu L."/>
            <person name="Ma J."/>
        </authorList>
    </citation>
    <scope>NUCLEOTIDE SEQUENCE [LARGE SCALE GENOMIC DNA]</scope>
    <source>
        <strain evidence="4">ICMP 6774ER</strain>
    </source>
</reference>
<dbReference type="RefSeq" id="WP_379580955.1">
    <property type="nucleotide sequence ID" value="NZ_JBHUFV010000077.1"/>
</dbReference>
<proteinExistence type="predicted"/>
<dbReference type="Proteomes" id="UP001597368">
    <property type="component" value="Unassembled WGS sequence"/>
</dbReference>
<protein>
    <submittedName>
        <fullName evidence="3">DUF4132 domain-containing protein</fullName>
    </submittedName>
</protein>
<dbReference type="InterPro" id="IPR025406">
    <property type="entry name" value="DUF4132"/>
</dbReference>
<evidence type="ECO:0000259" key="2">
    <source>
        <dbReference type="Pfam" id="PF24879"/>
    </source>
</evidence>
<name>A0ABW4TDN8_9ACTN</name>
<dbReference type="Pfam" id="PF13569">
    <property type="entry name" value="DUF4132"/>
    <property type="match status" value="1"/>
</dbReference>
<sequence length="804" mass="89823">MDWELLADSPLRNHYDFVYLANDHKETFDRFDATFAAHGAFEVETYDDSRLRLFALWAQMRLSLGWDGGGDHEDRRLAVIRDVIDRLPALSEATVTQLWSAANGLMTWQHTNYAELYRLPLAATALLSFPERRAVLNHLPKWFARHWKPAWKVLREPVEALLTEPETDDPGARVRNIMWEDDAFATQMINDYAARLACPEVLPLLRHWNTATASGPSPRWALRATDLLTPEAAGLVRDILGRVLAHREVTHRHPTPHGEWTETVFLRERTAVPLRGMVWTCELIDEPWVTALLGDLAVATGTGIGGSGANARSEMLANAAIGVLSRRGGLDVVAQLARVQAKVRKKTILARVGRTLDAVAVQTGLSTEQLLERTVPAFGLGFDGTRTEHGLRLGLDSFVGYVGADGKVRKTVPQAVREEHKEVLTEFRATAKELKKALPAERFRIERALATERIWRWRDVCEFYLDHPVTGSFARSLIWEILQGPAGLPVRVDGTWELTDPAGRRIQPRPDTPVLLWHPISHSTDEVRAWRDHLMEHGLRQPFKQAFREVYLLTPAEEETRDHSRRFSGHLLRYGQAKALLTERGWTGMSLGHWDAAGGSDWCDATKDLPGGLTATWDFHLDEHSFERDGYGTTASICVSGDLRFLAGPSPVPLAEVPPLILSEALRDADLAVGVTSTGLDPTGSGEYWQSYGFGDLTETARIRRDALSRLVPRLAIADRCTLEDRFLRVRGDLRAYRIHLGSGNILMEPNDAYLCIVPRGSGDPVFLPFEQDGGMLSIILSKAFLLAADTTITDPSITRQIHG</sequence>
<comment type="caution">
    <text evidence="3">The sequence shown here is derived from an EMBL/GenBank/DDBJ whole genome shotgun (WGS) entry which is preliminary data.</text>
</comment>
<evidence type="ECO:0000313" key="3">
    <source>
        <dbReference type="EMBL" id="MFD1938861.1"/>
    </source>
</evidence>
<dbReference type="Pfam" id="PF24879">
    <property type="entry name" value="DUF7737"/>
    <property type="match status" value="1"/>
</dbReference>
<evidence type="ECO:0000313" key="4">
    <source>
        <dbReference type="Proteomes" id="UP001597368"/>
    </source>
</evidence>
<feature type="domain" description="DUF7737" evidence="2">
    <location>
        <begin position="702"/>
        <end position="802"/>
    </location>
</feature>
<organism evidence="3 4">
    <name type="scientific">Nonomuraea mangrovi</name>
    <dbReference type="NCBI Taxonomy" id="2316207"/>
    <lineage>
        <taxon>Bacteria</taxon>
        <taxon>Bacillati</taxon>
        <taxon>Actinomycetota</taxon>
        <taxon>Actinomycetes</taxon>
        <taxon>Streptosporangiales</taxon>
        <taxon>Streptosporangiaceae</taxon>
        <taxon>Nonomuraea</taxon>
    </lineage>
</organism>
<keyword evidence="4" id="KW-1185">Reference proteome</keyword>
<dbReference type="InterPro" id="IPR056639">
    <property type="entry name" value="DUF7737"/>
</dbReference>
<gene>
    <name evidence="3" type="ORF">ACFSKW_46120</name>
</gene>
<dbReference type="EMBL" id="JBHUFV010000077">
    <property type="protein sequence ID" value="MFD1938861.1"/>
    <property type="molecule type" value="Genomic_DNA"/>
</dbReference>
<evidence type="ECO:0000259" key="1">
    <source>
        <dbReference type="Pfam" id="PF13569"/>
    </source>
</evidence>
<accession>A0ABW4TDN8</accession>